<reference evidence="5 6" key="2">
    <citation type="submission" date="2019-11" db="EMBL/GenBank/DDBJ databases">
        <authorList>
            <person name="Lu H."/>
        </authorList>
    </citation>
    <scope>NUCLEOTIDE SEQUENCE [LARGE SCALE GENOMIC DNA]</scope>
    <source>
        <strain evidence="5 6">FIM1</strain>
    </source>
</reference>
<evidence type="ECO:0000313" key="5">
    <source>
        <dbReference type="EMBL" id="QGN17626.1"/>
    </source>
</evidence>
<dbReference type="EMBL" id="CP015060">
    <property type="protein sequence ID" value="QGN17626.1"/>
    <property type="molecule type" value="Genomic_DNA"/>
</dbReference>
<feature type="binding site" evidence="3">
    <location>
        <position position="308"/>
    </location>
    <ligand>
        <name>Zn(2+)</name>
        <dbReference type="ChEBI" id="CHEBI:29105"/>
    </ligand>
</feature>
<dbReference type="PROSITE" id="PS50970">
    <property type="entry name" value="HCY"/>
    <property type="match status" value="1"/>
</dbReference>
<dbReference type="SUPFAM" id="SSF82282">
    <property type="entry name" value="Homocysteine S-methyltransferase"/>
    <property type="match status" value="1"/>
</dbReference>
<dbReference type="Gene3D" id="3.20.20.330">
    <property type="entry name" value="Homocysteine-binding-like domain"/>
    <property type="match status" value="1"/>
</dbReference>
<keyword evidence="3" id="KW-0479">Metal-binding</keyword>
<keyword evidence="6" id="KW-1185">Reference proteome</keyword>
<proteinExistence type="predicted"/>
<protein>
    <submittedName>
        <fullName evidence="5">Homocysteine S-methyltransferase 2</fullName>
    </submittedName>
</protein>
<dbReference type="PANTHER" id="PTHR11103">
    <property type="entry name" value="SLR1189 PROTEIN"/>
    <property type="match status" value="1"/>
</dbReference>
<organism evidence="5 6">
    <name type="scientific">Kluyveromyces marxianus</name>
    <name type="common">Yeast</name>
    <name type="synonym">Candida kefyr</name>
    <dbReference type="NCBI Taxonomy" id="4911"/>
    <lineage>
        <taxon>Eukaryota</taxon>
        <taxon>Fungi</taxon>
        <taxon>Dikarya</taxon>
        <taxon>Ascomycota</taxon>
        <taxon>Saccharomycotina</taxon>
        <taxon>Saccharomycetes</taxon>
        <taxon>Saccharomycetales</taxon>
        <taxon>Saccharomycetaceae</taxon>
        <taxon>Kluyveromyces</taxon>
    </lineage>
</organism>
<evidence type="ECO:0000256" key="1">
    <source>
        <dbReference type="ARBA" id="ARBA00022603"/>
    </source>
</evidence>
<keyword evidence="2 3" id="KW-0808">Transferase</keyword>
<keyword evidence="1 3" id="KW-0489">Methyltransferase</keyword>
<evidence type="ECO:0000256" key="3">
    <source>
        <dbReference type="PROSITE-ProRule" id="PRU00333"/>
    </source>
</evidence>
<accession>A0ABX6F189</accession>
<feature type="binding site" evidence="3">
    <location>
        <position position="240"/>
    </location>
    <ligand>
        <name>Zn(2+)</name>
        <dbReference type="ChEBI" id="CHEBI:29105"/>
    </ligand>
</feature>
<dbReference type="PANTHER" id="PTHR11103:SF10">
    <property type="entry name" value="HOMOCYSTEINE S-METHYLTRANSFERASE 1-RELATED"/>
    <property type="match status" value="1"/>
</dbReference>
<dbReference type="Proteomes" id="UP000422736">
    <property type="component" value="Chromosome 8"/>
</dbReference>
<evidence type="ECO:0000259" key="4">
    <source>
        <dbReference type="PROSITE" id="PS50970"/>
    </source>
</evidence>
<name>A0ABX6F189_KLUMA</name>
<evidence type="ECO:0000256" key="2">
    <source>
        <dbReference type="ARBA" id="ARBA00022679"/>
    </source>
</evidence>
<reference evidence="5 6" key="1">
    <citation type="submission" date="2016-03" db="EMBL/GenBank/DDBJ databases">
        <title>How can Kluyveromyces marxianus grow so fast - potential evolutionary course in Saccharomyces Complex revealed by comparative genomics.</title>
        <authorList>
            <person name="Mo W."/>
            <person name="Lu W."/>
            <person name="Yang X."/>
            <person name="Qi J."/>
            <person name="Lv H."/>
        </authorList>
    </citation>
    <scope>NUCLEOTIDE SEQUENCE [LARGE SCALE GENOMIC DNA]</scope>
    <source>
        <strain evidence="5 6">FIM1</strain>
    </source>
</reference>
<gene>
    <name evidence="5" type="primary">SAM4</name>
    <name evidence="5" type="ORF">FIM1_4833</name>
</gene>
<sequence>MRIPIKQYMKENPDVVLVMDGGQGTELENRGIDVANPVWSTVPFINESFWCDNSSRDRVIVKQMFEDFIEAGSDILMTITYQTSFKSVSENTPLKSLEEYNGLLDRIVSFSRGCVGEDKYLIGCIGAWGAHVCSEFTGDYGPHPEEIDYLEYFKPQLENFVHSSDIDIIGFETIPNIHEVRAILSWDESVLSKPFYIGLSVHEYGVLRDGTSLQQVADLIHGLRDEGKLNPNLVSIGINCCAFNQSPMILESLHNSCPELPLVVYPNSGEIYDTVKKVWLKNENQTSTWDDVVKSYIENGARIVGGCCRTTVSDIKEVRAAVDKYAKATVKH</sequence>
<evidence type="ECO:0000313" key="6">
    <source>
        <dbReference type="Proteomes" id="UP000422736"/>
    </source>
</evidence>
<dbReference type="Pfam" id="PF02574">
    <property type="entry name" value="S-methyl_trans"/>
    <property type="match status" value="1"/>
</dbReference>
<feature type="domain" description="Hcy-binding" evidence="4">
    <location>
        <begin position="5"/>
        <end position="322"/>
    </location>
</feature>
<keyword evidence="3" id="KW-0862">Zinc</keyword>
<feature type="binding site" evidence="3">
    <location>
        <position position="307"/>
    </location>
    <ligand>
        <name>Zn(2+)</name>
        <dbReference type="ChEBI" id="CHEBI:29105"/>
    </ligand>
</feature>
<dbReference type="InterPro" id="IPR003726">
    <property type="entry name" value="HCY_dom"/>
</dbReference>
<dbReference type="InterPro" id="IPR036589">
    <property type="entry name" value="HCY_dom_sf"/>
</dbReference>
<comment type="cofactor">
    <cofactor evidence="3">
        <name>Zn(2+)</name>
        <dbReference type="ChEBI" id="CHEBI:29105"/>
    </cofactor>
</comment>